<organism evidence="8 9">
    <name type="scientific">Lingula anatina</name>
    <name type="common">Brachiopod</name>
    <name type="synonym">Lingula unguis</name>
    <dbReference type="NCBI Taxonomy" id="7574"/>
    <lineage>
        <taxon>Eukaryota</taxon>
        <taxon>Metazoa</taxon>
        <taxon>Spiralia</taxon>
        <taxon>Lophotrochozoa</taxon>
        <taxon>Brachiopoda</taxon>
        <taxon>Linguliformea</taxon>
        <taxon>Lingulata</taxon>
        <taxon>Lingulida</taxon>
        <taxon>Linguloidea</taxon>
        <taxon>Lingulidae</taxon>
        <taxon>Lingula</taxon>
    </lineage>
</organism>
<name>A0A1S3JKK7_LINAN</name>
<dbReference type="Gene3D" id="1.10.340.70">
    <property type="match status" value="1"/>
</dbReference>
<dbReference type="GO" id="GO:0003964">
    <property type="term" value="F:RNA-directed DNA polymerase activity"/>
    <property type="evidence" value="ECO:0007669"/>
    <property type="project" value="UniProtKB-KW"/>
</dbReference>
<proteinExistence type="predicted"/>
<dbReference type="GO" id="GO:0004519">
    <property type="term" value="F:endonuclease activity"/>
    <property type="evidence" value="ECO:0007669"/>
    <property type="project" value="UniProtKB-KW"/>
</dbReference>
<keyword evidence="4" id="KW-0255">Endonuclease</keyword>
<evidence type="ECO:0000256" key="2">
    <source>
        <dbReference type="ARBA" id="ARBA00022695"/>
    </source>
</evidence>
<keyword evidence="2" id="KW-0548">Nucleotidyltransferase</keyword>
<dbReference type="Pfam" id="PF17917">
    <property type="entry name" value="RT_RNaseH"/>
    <property type="match status" value="1"/>
</dbReference>
<sequence length="370" mass="41727">MARQMKPFRNLLKPSTKFEWTDELDILFHQSKEVIIEEMKEGMRLFDPNRPTCLSTDWSVNGVGFFLMQKYCQCTSKTPACCHNGWKLCLVGSRFTHQAESRYAPKEGEALAVAYALQQTRYYVLGCKDLIVATDYKPLVQVLNDSSLTEIHNHRLLNLKKKTLAYRFTIVHVPEKKNPSPDAASRHPADRYTISYMTVPPQVTLASLYQDTADTDFADDVSTIAAVSASLDAANIIVTWDMVRDTTSSDATLLKLMQYLEKGFPEDCRELPIEIRPHHRHAASLCVVDGVILMGQRIVIPGALRTPILNALHAAHQGISAMQSRAADSVFWPKLTLRELGTNVHIVIAWLNQTQCNHHLILNSHTTLSR</sequence>
<keyword evidence="1" id="KW-0808">Transferase</keyword>
<dbReference type="InterPro" id="IPR043502">
    <property type="entry name" value="DNA/RNA_pol_sf"/>
</dbReference>
<keyword evidence="3" id="KW-0540">Nuclease</keyword>
<dbReference type="STRING" id="7574.A0A1S3JKK7"/>
<reference evidence="9" key="1">
    <citation type="submission" date="2025-08" db="UniProtKB">
        <authorList>
            <consortium name="RefSeq"/>
        </authorList>
    </citation>
    <scope>IDENTIFICATION</scope>
    <source>
        <tissue evidence="9">Gonads</tissue>
    </source>
</reference>
<keyword evidence="5" id="KW-0378">Hydrolase</keyword>
<accession>A0A1S3JKK7</accession>
<dbReference type="InterPro" id="IPR041373">
    <property type="entry name" value="RT_RNaseH"/>
</dbReference>
<dbReference type="PANTHER" id="PTHR37984:SF9">
    <property type="entry name" value="INTEGRASE CATALYTIC DOMAIN-CONTAINING PROTEIN"/>
    <property type="match status" value="1"/>
</dbReference>
<dbReference type="PANTHER" id="PTHR37984">
    <property type="entry name" value="PROTEIN CBG26694"/>
    <property type="match status" value="1"/>
</dbReference>
<dbReference type="AlphaFoldDB" id="A0A1S3JKK7"/>
<protein>
    <submittedName>
        <fullName evidence="9">Uncharacterized protein LOC106174104</fullName>
    </submittedName>
</protein>
<dbReference type="GeneID" id="106174104"/>
<evidence type="ECO:0000256" key="5">
    <source>
        <dbReference type="ARBA" id="ARBA00022801"/>
    </source>
</evidence>
<evidence type="ECO:0000256" key="6">
    <source>
        <dbReference type="ARBA" id="ARBA00022918"/>
    </source>
</evidence>
<feature type="domain" description="Reverse transcriptase RNase H-like" evidence="7">
    <location>
        <begin position="47"/>
        <end position="149"/>
    </location>
</feature>
<dbReference type="InterPro" id="IPR050951">
    <property type="entry name" value="Retrovirus_Pol_polyprotein"/>
</dbReference>
<keyword evidence="8" id="KW-1185">Reference proteome</keyword>
<evidence type="ECO:0000259" key="7">
    <source>
        <dbReference type="Pfam" id="PF17917"/>
    </source>
</evidence>
<evidence type="ECO:0000256" key="4">
    <source>
        <dbReference type="ARBA" id="ARBA00022759"/>
    </source>
</evidence>
<dbReference type="SUPFAM" id="SSF56672">
    <property type="entry name" value="DNA/RNA polymerases"/>
    <property type="match status" value="1"/>
</dbReference>
<dbReference type="OrthoDB" id="6373896at2759"/>
<dbReference type="Proteomes" id="UP000085678">
    <property type="component" value="Unplaced"/>
</dbReference>
<gene>
    <name evidence="9" type="primary">LOC106174104</name>
</gene>
<evidence type="ECO:0000313" key="8">
    <source>
        <dbReference type="Proteomes" id="UP000085678"/>
    </source>
</evidence>
<evidence type="ECO:0000256" key="3">
    <source>
        <dbReference type="ARBA" id="ARBA00022722"/>
    </source>
</evidence>
<dbReference type="KEGG" id="lak:106174104"/>
<evidence type="ECO:0000256" key="1">
    <source>
        <dbReference type="ARBA" id="ARBA00022679"/>
    </source>
</evidence>
<keyword evidence="6" id="KW-0695">RNA-directed DNA polymerase</keyword>
<dbReference type="RefSeq" id="XP_013410955.1">
    <property type="nucleotide sequence ID" value="XM_013555501.1"/>
</dbReference>
<dbReference type="InParanoid" id="A0A1S3JKK7"/>
<evidence type="ECO:0000313" key="9">
    <source>
        <dbReference type="RefSeq" id="XP_013410955.1"/>
    </source>
</evidence>
<dbReference type="GO" id="GO:0016787">
    <property type="term" value="F:hydrolase activity"/>
    <property type="evidence" value="ECO:0007669"/>
    <property type="project" value="UniProtKB-KW"/>
</dbReference>